<sequence length="194" mass="21055">MPTATYRALYDIAEDQMGYVTTGQAGTVGVSAMALVMMTRRGTLERVSRGVYRLIDFPVQPLAQYMQATLWPHGRRGVLSHETALSLHELSGVDPAKVHITVPADFRVQRAVPSYLIVHRGDLTSEDVTRIDGMPITTPARTIRDCIQVHLGPALITEAIKQARTSGLVNAPTASVLERELRIASGALGAGARR</sequence>
<evidence type="ECO:0000259" key="1">
    <source>
        <dbReference type="Pfam" id="PF13338"/>
    </source>
</evidence>
<evidence type="ECO:0000313" key="3">
    <source>
        <dbReference type="Proteomes" id="UP000264071"/>
    </source>
</evidence>
<reference evidence="2 3" key="1">
    <citation type="journal article" date="2018" name="Nat. Biotechnol.">
        <title>A standardized bacterial taxonomy based on genome phylogeny substantially revises the tree of life.</title>
        <authorList>
            <person name="Parks D.H."/>
            <person name="Chuvochina M."/>
            <person name="Waite D.W."/>
            <person name="Rinke C."/>
            <person name="Skarshewski A."/>
            <person name="Chaumeil P.A."/>
            <person name="Hugenholtz P."/>
        </authorList>
    </citation>
    <scope>NUCLEOTIDE SEQUENCE [LARGE SCALE GENOMIC DNA]</scope>
    <source>
        <strain evidence="2">UBA8844</strain>
    </source>
</reference>
<evidence type="ECO:0000313" key="2">
    <source>
        <dbReference type="EMBL" id="HCT56366.1"/>
    </source>
</evidence>
<organism evidence="2 3">
    <name type="scientific">Gemmatimonas aurantiaca</name>
    <dbReference type="NCBI Taxonomy" id="173480"/>
    <lineage>
        <taxon>Bacteria</taxon>
        <taxon>Pseudomonadati</taxon>
        <taxon>Gemmatimonadota</taxon>
        <taxon>Gemmatimonadia</taxon>
        <taxon>Gemmatimonadales</taxon>
        <taxon>Gemmatimonadaceae</taxon>
        <taxon>Gemmatimonas</taxon>
    </lineage>
</organism>
<comment type="caution">
    <text evidence="2">The sequence shown here is derived from an EMBL/GenBank/DDBJ whole genome shotgun (WGS) entry which is preliminary data.</text>
</comment>
<dbReference type="AlphaFoldDB" id="A0A3D4V5G6"/>
<dbReference type="InterPro" id="IPR025159">
    <property type="entry name" value="AbiEi_N"/>
</dbReference>
<protein>
    <recommendedName>
        <fullName evidence="1">AbiEi antitoxin N-terminal domain-containing protein</fullName>
    </recommendedName>
</protein>
<name>A0A3D4V5G6_9BACT</name>
<accession>A0A3D4V5G6</accession>
<feature type="domain" description="AbiEi antitoxin N-terminal" evidence="1">
    <location>
        <begin position="8"/>
        <end position="54"/>
    </location>
</feature>
<dbReference type="Proteomes" id="UP000264071">
    <property type="component" value="Unassembled WGS sequence"/>
</dbReference>
<dbReference type="EMBL" id="DPIY01000005">
    <property type="protein sequence ID" value="HCT56366.1"/>
    <property type="molecule type" value="Genomic_DNA"/>
</dbReference>
<dbReference type="OMA" id="EFAKWCT"/>
<dbReference type="Pfam" id="PF13338">
    <property type="entry name" value="AbiEi_4"/>
    <property type="match status" value="1"/>
</dbReference>
<gene>
    <name evidence="2" type="ORF">DGD08_04045</name>
</gene>
<proteinExistence type="predicted"/>